<accession>A0A2T5ITW3</accession>
<dbReference type="EMBL" id="QAON01000020">
    <property type="protein sequence ID" value="PTQ87241.1"/>
    <property type="molecule type" value="Genomic_DNA"/>
</dbReference>
<dbReference type="RefSeq" id="WP_107866848.1">
    <property type="nucleotide sequence ID" value="NZ_QAON01000020.1"/>
</dbReference>
<proteinExistence type="inferred from homology"/>
<dbReference type="Pfam" id="PF00114">
    <property type="entry name" value="Pilin"/>
    <property type="match status" value="1"/>
</dbReference>
<dbReference type="OrthoDB" id="115249at2"/>
<dbReference type="InterPro" id="IPR045584">
    <property type="entry name" value="Pilin-like"/>
</dbReference>
<dbReference type="SUPFAM" id="SSF54523">
    <property type="entry name" value="Pili subunits"/>
    <property type="match status" value="1"/>
</dbReference>
<reference evidence="2 3" key="1">
    <citation type="submission" date="2018-04" db="EMBL/GenBank/DDBJ databases">
        <title>Genomic Encyclopedia of Archaeal and Bacterial Type Strains, Phase II (KMG-II): from individual species to whole genera.</title>
        <authorList>
            <person name="Goeker M."/>
        </authorList>
    </citation>
    <scope>NUCLEOTIDE SEQUENCE [LARGE SCALE GENOMIC DNA]</scope>
    <source>
        <strain evidence="2 3">DSM 5822</strain>
    </source>
</reference>
<evidence type="ECO:0000256" key="1">
    <source>
        <dbReference type="ARBA" id="ARBA00005233"/>
    </source>
</evidence>
<dbReference type="Proteomes" id="UP000244223">
    <property type="component" value="Unassembled WGS sequence"/>
</dbReference>
<evidence type="ECO:0000313" key="3">
    <source>
        <dbReference type="Proteomes" id="UP000244223"/>
    </source>
</evidence>
<name>A0A2T5ITW3_9GAMM</name>
<gene>
    <name evidence="2" type="ORF">C8N29_12047</name>
</gene>
<comment type="similarity">
    <text evidence="1">Belongs to the N-Me-Phe pilin family.</text>
</comment>
<comment type="caution">
    <text evidence="2">The sequence shown here is derived from an EMBL/GenBank/DDBJ whole genome shotgun (WGS) entry which is preliminary data.</text>
</comment>
<keyword evidence="3" id="KW-1185">Reference proteome</keyword>
<sequence>MAKSVTTLVASEGASSLDDLARTADFWNAQAGGTGTNSKFVDQIHIDRDTGEIEITLNSDFVGLGTSANIIYLSPYIRTSATASEKLVDAIDHGTSGAIDWACSSATQNTANDRGMLGAPIGSVPANLAPAECR</sequence>
<organism evidence="2 3">
    <name type="scientific">Agitococcus lubricus</name>
    <dbReference type="NCBI Taxonomy" id="1077255"/>
    <lineage>
        <taxon>Bacteria</taxon>
        <taxon>Pseudomonadati</taxon>
        <taxon>Pseudomonadota</taxon>
        <taxon>Gammaproteobacteria</taxon>
        <taxon>Moraxellales</taxon>
        <taxon>Moraxellaceae</taxon>
        <taxon>Agitococcus</taxon>
    </lineage>
</organism>
<dbReference type="AlphaFoldDB" id="A0A2T5ITW3"/>
<evidence type="ECO:0000313" key="2">
    <source>
        <dbReference type="EMBL" id="PTQ87241.1"/>
    </source>
</evidence>
<dbReference type="InterPro" id="IPR001082">
    <property type="entry name" value="Pilin"/>
</dbReference>
<protein>
    <submittedName>
        <fullName evidence="2">Type IV pilus assembly protein PilA</fullName>
    </submittedName>
</protein>
<dbReference type="Gene3D" id="3.30.700.10">
    <property type="entry name" value="Glycoprotein, Type 4 Pilin"/>
    <property type="match status" value="1"/>
</dbReference>